<proteinExistence type="inferred from homology"/>
<comment type="similarity">
    <text evidence="1">Belongs to the UPF0311 family.</text>
</comment>
<keyword evidence="3" id="KW-1185">Reference proteome</keyword>
<gene>
    <name evidence="2" type="ORF">BJ982_001369</name>
</gene>
<organism evidence="2 3">
    <name type="scientific">Sphaerisporangium siamense</name>
    <dbReference type="NCBI Taxonomy" id="795645"/>
    <lineage>
        <taxon>Bacteria</taxon>
        <taxon>Bacillati</taxon>
        <taxon>Actinomycetota</taxon>
        <taxon>Actinomycetes</taxon>
        <taxon>Streptosporangiales</taxon>
        <taxon>Streptosporangiaceae</taxon>
        <taxon>Sphaerisporangium</taxon>
    </lineage>
</organism>
<sequence>MVTVQDGDGALLRPPELEYVMTVSLDMTPGSLRRLEGVPGGGDRWSINVAGGRFEGPGMRGRVLPGGIENPRLRPDGTLMINARWLLEEEDGTVIYVRNRGIRRAYDPARMTAWMTRSEPVRASDFYFRVVPTFEVASPRFHWLTENIFVGRLEDPLDSGPPVGQGPTMTYFRVC</sequence>
<name>A0A7W7D3U7_9ACTN</name>
<protein>
    <recommendedName>
        <fullName evidence="1">UPF0311 protein BJ982_001369</fullName>
    </recommendedName>
</protein>
<dbReference type="HAMAP" id="MF_00775">
    <property type="entry name" value="UPF0311"/>
    <property type="match status" value="1"/>
</dbReference>
<dbReference type="EMBL" id="JACHND010000001">
    <property type="protein sequence ID" value="MBB4699825.1"/>
    <property type="molecule type" value="Genomic_DNA"/>
</dbReference>
<dbReference type="RefSeq" id="WP_184877613.1">
    <property type="nucleotide sequence ID" value="NZ_BOOV01000010.1"/>
</dbReference>
<dbReference type="InterPro" id="IPR020915">
    <property type="entry name" value="UPF0311"/>
</dbReference>
<evidence type="ECO:0000313" key="2">
    <source>
        <dbReference type="EMBL" id="MBB4699825.1"/>
    </source>
</evidence>
<dbReference type="PANTHER" id="PTHR37315:SF1">
    <property type="entry name" value="UPF0311 PROTEIN BLR7842"/>
    <property type="match status" value="1"/>
</dbReference>
<accession>A0A7W7D3U7</accession>
<dbReference type="Proteomes" id="UP000542210">
    <property type="component" value="Unassembled WGS sequence"/>
</dbReference>
<reference evidence="2 3" key="1">
    <citation type="submission" date="2020-08" db="EMBL/GenBank/DDBJ databases">
        <title>Sequencing the genomes of 1000 actinobacteria strains.</title>
        <authorList>
            <person name="Klenk H.-P."/>
        </authorList>
    </citation>
    <scope>NUCLEOTIDE SEQUENCE [LARGE SCALE GENOMIC DNA]</scope>
    <source>
        <strain evidence="2 3">DSM 45784</strain>
    </source>
</reference>
<dbReference type="AlphaFoldDB" id="A0A7W7D3U7"/>
<evidence type="ECO:0000313" key="3">
    <source>
        <dbReference type="Proteomes" id="UP000542210"/>
    </source>
</evidence>
<dbReference type="PANTHER" id="PTHR37315">
    <property type="entry name" value="UPF0311 PROTEIN BLR7842"/>
    <property type="match status" value="1"/>
</dbReference>
<dbReference type="Pfam" id="PF11578">
    <property type="entry name" value="DUF3237"/>
    <property type="match status" value="1"/>
</dbReference>
<dbReference type="Gene3D" id="2.40.160.20">
    <property type="match status" value="1"/>
</dbReference>
<comment type="caution">
    <text evidence="2">The sequence shown here is derived from an EMBL/GenBank/DDBJ whole genome shotgun (WGS) entry which is preliminary data.</text>
</comment>
<evidence type="ECO:0000256" key="1">
    <source>
        <dbReference type="HAMAP-Rule" id="MF_00775"/>
    </source>
</evidence>